<proteinExistence type="predicted"/>
<reference evidence="1" key="1">
    <citation type="submission" date="2022-04" db="EMBL/GenBank/DDBJ databases">
        <title>A functionally conserved STORR gene fusion in Papaver species that diverged 16.8 million years ago.</title>
        <authorList>
            <person name="Catania T."/>
        </authorList>
    </citation>
    <scope>NUCLEOTIDE SEQUENCE</scope>
    <source>
        <strain evidence="1">S-188037</strain>
    </source>
</reference>
<evidence type="ECO:0000313" key="1">
    <source>
        <dbReference type="EMBL" id="KAI3847096.1"/>
    </source>
</evidence>
<gene>
    <name evidence="1" type="ORF">MKW98_015451</name>
</gene>
<name>A0AAD4RZE1_9MAGN</name>
<dbReference type="EMBL" id="JAJJMB010016464">
    <property type="protein sequence ID" value="KAI3847096.1"/>
    <property type="molecule type" value="Genomic_DNA"/>
</dbReference>
<accession>A0AAD4RZE1</accession>
<protein>
    <submittedName>
        <fullName evidence="1">Uncharacterized protein</fullName>
    </submittedName>
</protein>
<keyword evidence="2" id="KW-1185">Reference proteome</keyword>
<comment type="caution">
    <text evidence="1">The sequence shown here is derived from an EMBL/GenBank/DDBJ whole genome shotgun (WGS) entry which is preliminary data.</text>
</comment>
<sequence length="75" mass="8896">CNVCKNLTNWIIHCAIRCTTSNYNNMQHSSFRQKWVALPSRQQRSAHEESFTQIRINLILPLTTRFHEPSMREHA</sequence>
<evidence type="ECO:0000313" key="2">
    <source>
        <dbReference type="Proteomes" id="UP001202328"/>
    </source>
</evidence>
<feature type="non-terminal residue" evidence="1">
    <location>
        <position position="75"/>
    </location>
</feature>
<dbReference type="Proteomes" id="UP001202328">
    <property type="component" value="Unassembled WGS sequence"/>
</dbReference>
<dbReference type="AlphaFoldDB" id="A0AAD4RZE1"/>
<organism evidence="1 2">
    <name type="scientific">Papaver atlanticum</name>
    <dbReference type="NCBI Taxonomy" id="357466"/>
    <lineage>
        <taxon>Eukaryota</taxon>
        <taxon>Viridiplantae</taxon>
        <taxon>Streptophyta</taxon>
        <taxon>Embryophyta</taxon>
        <taxon>Tracheophyta</taxon>
        <taxon>Spermatophyta</taxon>
        <taxon>Magnoliopsida</taxon>
        <taxon>Ranunculales</taxon>
        <taxon>Papaveraceae</taxon>
        <taxon>Papaveroideae</taxon>
        <taxon>Papaver</taxon>
    </lineage>
</organism>